<feature type="domain" description="Piezo non-specific cation channel cap" evidence="2">
    <location>
        <begin position="239"/>
        <end position="317"/>
    </location>
</feature>
<feature type="domain" description="Piezo non-specific cation channel cap" evidence="2">
    <location>
        <begin position="17"/>
        <end position="206"/>
    </location>
</feature>
<feature type="transmembrane region" description="Helical" evidence="1">
    <location>
        <begin position="234"/>
        <end position="254"/>
    </location>
</feature>
<dbReference type="GO" id="GO:0016020">
    <property type="term" value="C:membrane"/>
    <property type="evidence" value="ECO:0007669"/>
    <property type="project" value="InterPro"/>
</dbReference>
<dbReference type="Proteomes" id="UP000324091">
    <property type="component" value="Chromosome 11"/>
</dbReference>
<accession>A0A5C6PG30</accession>
<evidence type="ECO:0000313" key="4">
    <source>
        <dbReference type="Proteomes" id="UP000324091"/>
    </source>
</evidence>
<dbReference type="EMBL" id="RHFK02000003">
    <property type="protein sequence ID" value="TWW77946.1"/>
    <property type="molecule type" value="Genomic_DNA"/>
</dbReference>
<keyword evidence="1" id="KW-1133">Transmembrane helix</keyword>
<dbReference type="PANTHER" id="PTHR47049:SF5">
    <property type="entry name" value="PIEZO-TYPE MECHANOSENSITIVE ION CHANNEL COMPONENT"/>
    <property type="match status" value="1"/>
</dbReference>
<dbReference type="AlphaFoldDB" id="A0A5C6PG30"/>
<proteinExistence type="predicted"/>
<comment type="caution">
    <text evidence="3">The sequence shown here is derived from an EMBL/GenBank/DDBJ whole genome shotgun (WGS) entry which is preliminary data.</text>
</comment>
<evidence type="ECO:0000259" key="2">
    <source>
        <dbReference type="Pfam" id="PF12166"/>
    </source>
</evidence>
<dbReference type="InterPro" id="IPR031334">
    <property type="entry name" value="Piezo_cap_dom"/>
</dbReference>
<evidence type="ECO:0000313" key="3">
    <source>
        <dbReference type="EMBL" id="TWW77946.1"/>
    </source>
</evidence>
<gene>
    <name evidence="3" type="ORF">D4764_11G0000670</name>
</gene>
<sequence length="328" mass="36308">MDRLGLKAVLGQGQGLQAAMQFITLYNYEDIVTAMIEGSSGSVWRISPPSRQEVIKELLSSRADLTLRLAWNFQRDLGKGGTVEHSFDKHSVPLEPGNPVRADMASLLLGNRTEPVHVPNFFPNYLRAPNGAEAKPVSQLFKGGEEDFLNITLSLKSDRSLNGGVNQEWWDIAIEGCAPSSCGVLPMVIFNDKVSPPSLGFLAGYGGQGPGARGQGPVQHITIILMIIVKWSQALQILIMGLYVSVVLVIGKFVRGFFSEISHSIMFEELPCVDRILKLCTDIFLVRETGELELEEELYSKLIFLYRSPETMIKWTRDNNAQDQNPGI</sequence>
<keyword evidence="1" id="KW-0472">Membrane</keyword>
<dbReference type="PANTHER" id="PTHR47049">
    <property type="entry name" value="PIEZO-TYPE MECHANOSENSITIVE ION CHANNEL HOMOLOG"/>
    <property type="match status" value="1"/>
</dbReference>
<dbReference type="GO" id="GO:0008381">
    <property type="term" value="F:mechanosensitive monoatomic ion channel activity"/>
    <property type="evidence" value="ECO:0007669"/>
    <property type="project" value="InterPro"/>
</dbReference>
<keyword evidence="4" id="KW-1185">Reference proteome</keyword>
<keyword evidence="1" id="KW-0812">Transmembrane</keyword>
<name>A0A5C6PG30_9TELE</name>
<evidence type="ECO:0000256" key="1">
    <source>
        <dbReference type="SAM" id="Phobius"/>
    </source>
</evidence>
<protein>
    <submittedName>
        <fullName evidence="3">Piezo-type mechanosensitive ion channel component 1</fullName>
    </submittedName>
</protein>
<dbReference type="Pfam" id="PF12166">
    <property type="entry name" value="Piezo_cap"/>
    <property type="match status" value="2"/>
</dbReference>
<dbReference type="InterPro" id="IPR027272">
    <property type="entry name" value="Piezo"/>
</dbReference>
<organism evidence="3 4">
    <name type="scientific">Takifugu flavidus</name>
    <name type="common">sansaifugu</name>
    <dbReference type="NCBI Taxonomy" id="433684"/>
    <lineage>
        <taxon>Eukaryota</taxon>
        <taxon>Metazoa</taxon>
        <taxon>Chordata</taxon>
        <taxon>Craniata</taxon>
        <taxon>Vertebrata</taxon>
        <taxon>Euteleostomi</taxon>
        <taxon>Actinopterygii</taxon>
        <taxon>Neopterygii</taxon>
        <taxon>Teleostei</taxon>
        <taxon>Neoteleostei</taxon>
        <taxon>Acanthomorphata</taxon>
        <taxon>Eupercaria</taxon>
        <taxon>Tetraodontiformes</taxon>
        <taxon>Tetradontoidea</taxon>
        <taxon>Tetraodontidae</taxon>
        <taxon>Takifugu</taxon>
    </lineage>
</organism>
<reference evidence="3 4" key="1">
    <citation type="submission" date="2019-04" db="EMBL/GenBank/DDBJ databases">
        <title>Chromosome genome assembly for Takifugu flavidus.</title>
        <authorList>
            <person name="Xiao S."/>
        </authorList>
    </citation>
    <scope>NUCLEOTIDE SEQUENCE [LARGE SCALE GENOMIC DNA]</scope>
    <source>
        <strain evidence="3">HTHZ2018</strain>
        <tissue evidence="3">Muscle</tissue>
    </source>
</reference>